<dbReference type="InterPro" id="IPR036291">
    <property type="entry name" value="NAD(P)-bd_dom_sf"/>
</dbReference>
<evidence type="ECO:0000259" key="4">
    <source>
        <dbReference type="SMART" id="SM00822"/>
    </source>
</evidence>
<dbReference type="PROSITE" id="PS00061">
    <property type="entry name" value="ADH_SHORT"/>
    <property type="match status" value="1"/>
</dbReference>
<dbReference type="PIRSF" id="PIRSF000126">
    <property type="entry name" value="11-beta-HSD1"/>
    <property type="match status" value="1"/>
</dbReference>
<comment type="caution">
    <text evidence="5">The sequence shown here is derived from an EMBL/GenBank/DDBJ whole genome shotgun (WGS) entry which is preliminary data.</text>
</comment>
<evidence type="ECO:0000256" key="3">
    <source>
        <dbReference type="RuleBase" id="RU000363"/>
    </source>
</evidence>
<dbReference type="PANTHER" id="PTHR44196:SF2">
    <property type="entry name" value="SHORT-CHAIN DEHYDROGENASE-RELATED"/>
    <property type="match status" value="1"/>
</dbReference>
<evidence type="ECO:0000256" key="1">
    <source>
        <dbReference type="ARBA" id="ARBA00006484"/>
    </source>
</evidence>
<dbReference type="InterPro" id="IPR002347">
    <property type="entry name" value="SDR_fam"/>
</dbReference>
<comment type="similarity">
    <text evidence="1 3">Belongs to the short-chain dehydrogenases/reductases (SDR) family.</text>
</comment>
<keyword evidence="6" id="KW-1185">Reference proteome</keyword>
<evidence type="ECO:0000313" key="5">
    <source>
        <dbReference type="EMBL" id="TWO70324.1"/>
    </source>
</evidence>
<gene>
    <name evidence="5" type="ORF">FN976_15140</name>
</gene>
<dbReference type="CDD" id="cd05233">
    <property type="entry name" value="SDR_c"/>
    <property type="match status" value="1"/>
</dbReference>
<dbReference type="GO" id="GO:0016020">
    <property type="term" value="C:membrane"/>
    <property type="evidence" value="ECO:0007669"/>
    <property type="project" value="TreeGrafter"/>
</dbReference>
<dbReference type="PRINTS" id="PR00081">
    <property type="entry name" value="GDHRDH"/>
</dbReference>
<dbReference type="SUPFAM" id="SSF51735">
    <property type="entry name" value="NAD(P)-binding Rossmann-fold domains"/>
    <property type="match status" value="1"/>
</dbReference>
<proteinExistence type="inferred from homology"/>
<dbReference type="RefSeq" id="WP_145893880.1">
    <property type="nucleotide sequence ID" value="NZ_VOBQ01000012.1"/>
</dbReference>
<name>A0A562ZQ77_9BURK</name>
<dbReference type="EMBL" id="VOBQ01000012">
    <property type="protein sequence ID" value="TWO70324.1"/>
    <property type="molecule type" value="Genomic_DNA"/>
</dbReference>
<feature type="domain" description="Ketoreductase" evidence="4">
    <location>
        <begin position="8"/>
        <end position="188"/>
    </location>
</feature>
<dbReference type="InterPro" id="IPR020904">
    <property type="entry name" value="Sc_DH/Rdtase_CS"/>
</dbReference>
<evidence type="ECO:0000256" key="2">
    <source>
        <dbReference type="ARBA" id="ARBA00023002"/>
    </source>
</evidence>
<accession>A0A562ZQ77</accession>
<dbReference type="PRINTS" id="PR00080">
    <property type="entry name" value="SDRFAMILY"/>
</dbReference>
<dbReference type="GO" id="GO:0016491">
    <property type="term" value="F:oxidoreductase activity"/>
    <property type="evidence" value="ECO:0007669"/>
    <property type="project" value="UniProtKB-KW"/>
</dbReference>
<organism evidence="5 6">
    <name type="scientific">Caenimonas sedimenti</name>
    <dbReference type="NCBI Taxonomy" id="2596921"/>
    <lineage>
        <taxon>Bacteria</taxon>
        <taxon>Pseudomonadati</taxon>
        <taxon>Pseudomonadota</taxon>
        <taxon>Betaproteobacteria</taxon>
        <taxon>Burkholderiales</taxon>
        <taxon>Comamonadaceae</taxon>
        <taxon>Caenimonas</taxon>
    </lineage>
</organism>
<protein>
    <submittedName>
        <fullName evidence="5">SDR family oxidoreductase</fullName>
    </submittedName>
</protein>
<dbReference type="OrthoDB" id="9810734at2"/>
<dbReference type="InterPro" id="IPR057326">
    <property type="entry name" value="KR_dom"/>
</dbReference>
<dbReference type="PANTHER" id="PTHR44196">
    <property type="entry name" value="DEHYDROGENASE/REDUCTASE SDR FAMILY MEMBER 7B"/>
    <property type="match status" value="1"/>
</dbReference>
<dbReference type="Proteomes" id="UP000318199">
    <property type="component" value="Unassembled WGS sequence"/>
</dbReference>
<evidence type="ECO:0000313" key="6">
    <source>
        <dbReference type="Proteomes" id="UP000318199"/>
    </source>
</evidence>
<reference evidence="5 6" key="1">
    <citation type="submission" date="2019-07" db="EMBL/GenBank/DDBJ databases">
        <title>Caenimonas sedimenti sp. nov., isolated from activated sludge.</title>
        <authorList>
            <person name="Xu J."/>
        </authorList>
    </citation>
    <scope>NUCLEOTIDE SEQUENCE [LARGE SCALE GENOMIC DNA]</scope>
    <source>
        <strain evidence="5 6">HX-9-20</strain>
    </source>
</reference>
<sequence length="267" mass="27802">MPAAPPTSTVLVTGASSGIGESLAHCFAQAGHHLVLVARSADKLEALAENLAARHGVKVWCEPADLGVDGAAAKLAATLKRKRRPIDVLVNNAGVLHQGSFAGMKPADHQQLIDLNITGLTALLAHFVPRMVERGRGRVLNVASIAAFQPVPTLATYAATKAYVLSLTESLSEELQGTGVTVTALCPGITATNMLQGARGANARLNQLPGFLVGDVDDVARQGFAACMKGEVICVPGILNRTAMIASRGTPKWLVRRIGGVIGRKAL</sequence>
<dbReference type="SMART" id="SM00822">
    <property type="entry name" value="PKS_KR"/>
    <property type="match status" value="1"/>
</dbReference>
<keyword evidence="2" id="KW-0560">Oxidoreductase</keyword>
<dbReference type="Pfam" id="PF00106">
    <property type="entry name" value="adh_short"/>
    <property type="match status" value="1"/>
</dbReference>
<dbReference type="AlphaFoldDB" id="A0A562ZQ77"/>
<dbReference type="Gene3D" id="3.40.50.720">
    <property type="entry name" value="NAD(P)-binding Rossmann-like Domain"/>
    <property type="match status" value="1"/>
</dbReference>